<feature type="domain" description="Csd3-like second N-terminal" evidence="11">
    <location>
        <begin position="225"/>
        <end position="332"/>
    </location>
</feature>
<keyword evidence="9" id="KW-0812">Transmembrane</keyword>
<keyword evidence="7" id="KW-0862">Zinc</keyword>
<keyword evidence="8" id="KW-0482">Metalloprotease</keyword>
<keyword evidence="9" id="KW-0472">Membrane</keyword>
<dbReference type="SUPFAM" id="SSF51261">
    <property type="entry name" value="Duplicated hybrid motif"/>
    <property type="match status" value="1"/>
</dbReference>
<evidence type="ECO:0000256" key="6">
    <source>
        <dbReference type="ARBA" id="ARBA00022801"/>
    </source>
</evidence>
<keyword evidence="9" id="KW-1133">Transmembrane helix</keyword>
<keyword evidence="5" id="KW-0479">Metal-binding</keyword>
<evidence type="ECO:0000313" key="12">
    <source>
        <dbReference type="EMBL" id="URJ24950.1"/>
    </source>
</evidence>
<dbReference type="PANTHER" id="PTHR21666">
    <property type="entry name" value="PEPTIDASE-RELATED"/>
    <property type="match status" value="1"/>
</dbReference>
<keyword evidence="4" id="KW-0645">Protease</keyword>
<dbReference type="InterPro" id="IPR050570">
    <property type="entry name" value="Cell_wall_metabolism_enzyme"/>
</dbReference>
<dbReference type="InterPro" id="IPR045834">
    <property type="entry name" value="Csd3_N2"/>
</dbReference>
<dbReference type="Pfam" id="PF01551">
    <property type="entry name" value="Peptidase_M23"/>
    <property type="match status" value="1"/>
</dbReference>
<comment type="similarity">
    <text evidence="3">Belongs to the peptidase M23B family.</text>
</comment>
<dbReference type="CDD" id="cd12797">
    <property type="entry name" value="M23_peptidase"/>
    <property type="match status" value="1"/>
</dbReference>
<gene>
    <name evidence="12" type="primary">mepM</name>
    <name evidence="12" type="ORF">M9405_02185</name>
</gene>
<sequence>MRYYSIKIQISIWCDVIVSFLRLVYRYLYKYFFAMLFVLSIFIIMVIWKSLIQNTLNRNNKHFNKAIFFIRSNDFYYSDDCVKNKKKISYKSYDNFLLYSICLYNKKLSQDFCTISNISEKNNIFNTRLKVLDSGFYDVNRSGIMVVIKQSLALKNRYIDQILFWWIVTIKKIMSFLMIANCSDRNIDIFLKNIDTSFVKGVIKFLNLLGNEITPAILFIGELRNGTFIEGARSLGIKEKYIKDVVNALQYQLDFRKLHKGDRFAILISVILQNNHIVDGKLIGARLYTSGKNYYIFRANNGQFYDREAMRLGQNFIRFPIGRAFRISSNFNLNRLNPVTGKVSPHAGVDFAVPVGTPICSVGDGEVIVSKYSKIAGNYIAIKHGCFCVTRYMHLKKVLVYSGQKVIRGEKIALSGNTGRSTGPHLHFEMWINHRPVNPLTFNIVNVEKLLGSERLIFLEQIKKISSVLHFD</sequence>
<dbReference type="PANTHER" id="PTHR21666:SF292">
    <property type="entry name" value="MUREIN DD-ENDOPEPTIDASE MEPM"/>
    <property type="match status" value="1"/>
</dbReference>
<feature type="transmembrane region" description="Helical" evidence="9">
    <location>
        <begin position="31"/>
        <end position="52"/>
    </location>
</feature>
<dbReference type="RefSeq" id="WP_250223081.1">
    <property type="nucleotide sequence ID" value="NZ_CP097762.1"/>
</dbReference>
<accession>A0ABY4SSI8</accession>
<evidence type="ECO:0000256" key="9">
    <source>
        <dbReference type="SAM" id="Phobius"/>
    </source>
</evidence>
<evidence type="ECO:0000256" key="7">
    <source>
        <dbReference type="ARBA" id="ARBA00022833"/>
    </source>
</evidence>
<dbReference type="Gene3D" id="3.10.450.350">
    <property type="match status" value="1"/>
</dbReference>
<organism evidence="12 13">
    <name type="scientific">Candidatus Blochmannia ocreatus</name>
    <name type="common">nom. nud.</name>
    <dbReference type="NCBI Taxonomy" id="251538"/>
    <lineage>
        <taxon>Bacteria</taxon>
        <taxon>Pseudomonadati</taxon>
        <taxon>Pseudomonadota</taxon>
        <taxon>Gammaproteobacteria</taxon>
        <taxon>Enterobacterales</taxon>
        <taxon>Enterobacteriaceae</taxon>
        <taxon>ant endosymbionts</taxon>
        <taxon>Candidatus Blochmanniella</taxon>
    </lineage>
</organism>
<dbReference type="InterPro" id="IPR016047">
    <property type="entry name" value="M23ase_b-sheet_dom"/>
</dbReference>
<evidence type="ECO:0000256" key="3">
    <source>
        <dbReference type="ARBA" id="ARBA00006646"/>
    </source>
</evidence>
<evidence type="ECO:0000256" key="1">
    <source>
        <dbReference type="ARBA" id="ARBA00001947"/>
    </source>
</evidence>
<name>A0ABY4SSI8_9ENTR</name>
<proteinExistence type="inferred from homology"/>
<keyword evidence="6 12" id="KW-0378">Hydrolase</keyword>
<evidence type="ECO:0000259" key="11">
    <source>
        <dbReference type="Pfam" id="PF19425"/>
    </source>
</evidence>
<dbReference type="Pfam" id="PF19425">
    <property type="entry name" value="Csd3_N2"/>
    <property type="match status" value="1"/>
</dbReference>
<evidence type="ECO:0000256" key="2">
    <source>
        <dbReference type="ARBA" id="ARBA00004196"/>
    </source>
</evidence>
<comment type="subcellular location">
    <subcellularLocation>
        <location evidence="2">Cell envelope</location>
    </subcellularLocation>
</comment>
<dbReference type="EC" id="3.4.24.-" evidence="12"/>
<keyword evidence="13" id="KW-1185">Reference proteome</keyword>
<protein>
    <submittedName>
        <fullName evidence="12">Murein DD-endopeptidase MepM</fullName>
        <ecNumber evidence="12">3.4.24.-</ecNumber>
    </submittedName>
</protein>
<dbReference type="EMBL" id="CP097762">
    <property type="protein sequence ID" value="URJ24950.1"/>
    <property type="molecule type" value="Genomic_DNA"/>
</dbReference>
<comment type="cofactor">
    <cofactor evidence="1">
        <name>Zn(2+)</name>
        <dbReference type="ChEBI" id="CHEBI:29105"/>
    </cofactor>
</comment>
<feature type="domain" description="M23ase beta-sheet core" evidence="10">
    <location>
        <begin position="345"/>
        <end position="439"/>
    </location>
</feature>
<evidence type="ECO:0000256" key="8">
    <source>
        <dbReference type="ARBA" id="ARBA00023049"/>
    </source>
</evidence>
<evidence type="ECO:0000256" key="4">
    <source>
        <dbReference type="ARBA" id="ARBA00022670"/>
    </source>
</evidence>
<reference evidence="12" key="1">
    <citation type="submission" date="2022-05" db="EMBL/GenBank/DDBJ databases">
        <title>Impact of host demography and evolutionary history on endosymbiont molecular evolution: a test in carpenter ants (Genus Camponotus) and their Blochmannia endosymbionts.</title>
        <authorList>
            <person name="Manthey J.D."/>
            <person name="Giron J.C."/>
            <person name="Hruska J.P."/>
        </authorList>
    </citation>
    <scope>NUCLEOTIDE SEQUENCE</scope>
    <source>
        <strain evidence="12">C-006</strain>
    </source>
</reference>
<dbReference type="Proteomes" id="UP001056834">
    <property type="component" value="Chromosome"/>
</dbReference>
<evidence type="ECO:0000313" key="13">
    <source>
        <dbReference type="Proteomes" id="UP001056834"/>
    </source>
</evidence>
<dbReference type="Gene3D" id="2.70.70.10">
    <property type="entry name" value="Glucose Permease (Domain IIA)"/>
    <property type="match status" value="1"/>
</dbReference>
<evidence type="ECO:0000259" key="10">
    <source>
        <dbReference type="Pfam" id="PF01551"/>
    </source>
</evidence>
<dbReference type="GO" id="GO:0016787">
    <property type="term" value="F:hydrolase activity"/>
    <property type="evidence" value="ECO:0007669"/>
    <property type="project" value="UniProtKB-KW"/>
</dbReference>
<dbReference type="InterPro" id="IPR011055">
    <property type="entry name" value="Dup_hybrid_motif"/>
</dbReference>
<dbReference type="NCBIfam" id="NF008652">
    <property type="entry name" value="PRK11649.1"/>
    <property type="match status" value="1"/>
</dbReference>
<evidence type="ECO:0000256" key="5">
    <source>
        <dbReference type="ARBA" id="ARBA00022723"/>
    </source>
</evidence>